<comment type="caution">
    <text evidence="1">The sequence shown here is derived from an EMBL/GenBank/DDBJ whole genome shotgun (WGS) entry which is preliminary data.</text>
</comment>
<evidence type="ECO:0000313" key="1">
    <source>
        <dbReference type="EMBL" id="KAK9810407.1"/>
    </source>
</evidence>
<keyword evidence="2" id="KW-1185">Reference proteome</keyword>
<dbReference type="Proteomes" id="UP001489004">
    <property type="component" value="Unassembled WGS sequence"/>
</dbReference>
<dbReference type="AlphaFoldDB" id="A0AAW1PNH7"/>
<proteinExistence type="predicted"/>
<organism evidence="1 2">
    <name type="scientific">[Myrmecia] bisecta</name>
    <dbReference type="NCBI Taxonomy" id="41462"/>
    <lineage>
        <taxon>Eukaryota</taxon>
        <taxon>Viridiplantae</taxon>
        <taxon>Chlorophyta</taxon>
        <taxon>core chlorophytes</taxon>
        <taxon>Trebouxiophyceae</taxon>
        <taxon>Trebouxiales</taxon>
        <taxon>Trebouxiaceae</taxon>
        <taxon>Myrmecia</taxon>
    </lineage>
</organism>
<sequence>MPQGPEMPTGTVLDGLIRTALKCFPQLPKGVVPLNQRSKGIDVKKALSLPDDFNLQTKHVQWLTQWVMPLMDGVNVSALCLVGLSPHLYILKTHKNQRLLDAREMHDAQAATEGATPEQQQEHAQAHLALMNHVFKKLQTCQPFAVLRYMAHTKRWEAC</sequence>
<protein>
    <submittedName>
        <fullName evidence="1">Uncharacterized protein</fullName>
    </submittedName>
</protein>
<gene>
    <name evidence="1" type="ORF">WJX72_010264</name>
</gene>
<accession>A0AAW1PNH7</accession>
<name>A0AAW1PNH7_9CHLO</name>
<evidence type="ECO:0000313" key="2">
    <source>
        <dbReference type="Proteomes" id="UP001489004"/>
    </source>
</evidence>
<reference evidence="1 2" key="1">
    <citation type="journal article" date="2024" name="Nat. Commun.">
        <title>Phylogenomics reveals the evolutionary origins of lichenization in chlorophyte algae.</title>
        <authorList>
            <person name="Puginier C."/>
            <person name="Libourel C."/>
            <person name="Otte J."/>
            <person name="Skaloud P."/>
            <person name="Haon M."/>
            <person name="Grisel S."/>
            <person name="Petersen M."/>
            <person name="Berrin J.G."/>
            <person name="Delaux P.M."/>
            <person name="Dal Grande F."/>
            <person name="Keller J."/>
        </authorList>
    </citation>
    <scope>NUCLEOTIDE SEQUENCE [LARGE SCALE GENOMIC DNA]</scope>
    <source>
        <strain evidence="1 2">SAG 2043</strain>
    </source>
</reference>
<dbReference type="EMBL" id="JALJOR010000010">
    <property type="protein sequence ID" value="KAK9810407.1"/>
    <property type="molecule type" value="Genomic_DNA"/>
</dbReference>